<dbReference type="OrthoDB" id="9812089at2"/>
<comment type="caution">
    <text evidence="2">The sequence shown here is derived from an EMBL/GenBank/DDBJ whole genome shotgun (WGS) entry which is preliminary data.</text>
</comment>
<reference evidence="2 3" key="1">
    <citation type="journal article" date="2019" name="PLoS Negl. Trop. Dis.">
        <title>Revisiting the worldwide diversity of Leptospira species in the environment.</title>
        <authorList>
            <person name="Vincent A.T."/>
            <person name="Schiettekatte O."/>
            <person name="Bourhy P."/>
            <person name="Veyrier F.J."/>
            <person name="Picardeau M."/>
        </authorList>
    </citation>
    <scope>NUCLEOTIDE SEQUENCE [LARGE SCALE GENOMIC DNA]</scope>
    <source>
        <strain evidence="2 3">201702444</strain>
    </source>
</reference>
<gene>
    <name evidence="2" type="ORF">EHQ76_17000</name>
</gene>
<dbReference type="Gene3D" id="3.10.450.50">
    <property type="match status" value="1"/>
</dbReference>
<dbReference type="Pfam" id="PF12680">
    <property type="entry name" value="SnoaL_2"/>
    <property type="match status" value="1"/>
</dbReference>
<organism evidence="2 3">
    <name type="scientific">Leptospira barantonii</name>
    <dbReference type="NCBI Taxonomy" id="2023184"/>
    <lineage>
        <taxon>Bacteria</taxon>
        <taxon>Pseudomonadati</taxon>
        <taxon>Spirochaetota</taxon>
        <taxon>Spirochaetia</taxon>
        <taxon>Leptospirales</taxon>
        <taxon>Leptospiraceae</taxon>
        <taxon>Leptospira</taxon>
    </lineage>
</organism>
<feature type="domain" description="SnoaL-like" evidence="1">
    <location>
        <begin position="9"/>
        <end position="104"/>
    </location>
</feature>
<evidence type="ECO:0000259" key="1">
    <source>
        <dbReference type="Pfam" id="PF12680"/>
    </source>
</evidence>
<dbReference type="EMBL" id="RQGN01000094">
    <property type="protein sequence ID" value="TGL95149.1"/>
    <property type="molecule type" value="Genomic_DNA"/>
</dbReference>
<name>A0A5F2AYZ3_9LEPT</name>
<protein>
    <submittedName>
        <fullName evidence="2">Nuclear transport factor 2 family protein</fullName>
    </submittedName>
</protein>
<evidence type="ECO:0000313" key="3">
    <source>
        <dbReference type="Proteomes" id="UP000298429"/>
    </source>
</evidence>
<sequence>MTNKEKATSFLEMAGSGNVQAAYDRFIAKNFIHHNQYFKGDRNSLLTAMEEAHKASPNKRIEIKQCFEEGDTVITHSLVVRQNLEEPNIAVVHIFRFEGDKVAELWDLGQLLAKDSPNENGAF</sequence>
<proteinExistence type="predicted"/>
<dbReference type="SUPFAM" id="SSF54427">
    <property type="entry name" value="NTF2-like"/>
    <property type="match status" value="1"/>
</dbReference>
<dbReference type="Proteomes" id="UP000298429">
    <property type="component" value="Unassembled WGS sequence"/>
</dbReference>
<dbReference type="RefSeq" id="WP_135672081.1">
    <property type="nucleotide sequence ID" value="NZ_RQGN01000094.1"/>
</dbReference>
<accession>A0A5F2AYZ3</accession>
<dbReference type="InterPro" id="IPR037401">
    <property type="entry name" value="SnoaL-like"/>
</dbReference>
<dbReference type="InterPro" id="IPR032710">
    <property type="entry name" value="NTF2-like_dom_sf"/>
</dbReference>
<evidence type="ECO:0000313" key="2">
    <source>
        <dbReference type="EMBL" id="TGL95149.1"/>
    </source>
</evidence>
<dbReference type="AlphaFoldDB" id="A0A5F2AYZ3"/>